<keyword evidence="7" id="KW-0067">ATP-binding</keyword>
<feature type="region of interest" description="Disordered" evidence="5">
    <location>
        <begin position="1"/>
        <end position="48"/>
    </location>
</feature>
<evidence type="ECO:0000313" key="8">
    <source>
        <dbReference type="Proteomes" id="UP001168338"/>
    </source>
</evidence>
<feature type="domain" description="Helicase HerA central" evidence="6">
    <location>
        <begin position="55"/>
        <end position="91"/>
    </location>
</feature>
<dbReference type="GO" id="GO:0005524">
    <property type="term" value="F:ATP binding"/>
    <property type="evidence" value="ECO:0007669"/>
    <property type="project" value="UniProtKB-KW"/>
</dbReference>
<keyword evidence="7" id="KW-0547">Nucleotide-binding</keyword>
<dbReference type="SUPFAM" id="SSF52540">
    <property type="entry name" value="P-loop containing nucleoside triphosphate hydrolases"/>
    <property type="match status" value="1"/>
</dbReference>
<comment type="caution">
    <text evidence="7">The sequence shown here is derived from an EMBL/GenBank/DDBJ whole genome shotgun (WGS) entry which is preliminary data.</text>
</comment>
<comment type="similarity">
    <text evidence="1">Belongs to the HerA family.</text>
</comment>
<keyword evidence="8" id="KW-1185">Reference proteome</keyword>
<comment type="catalytic activity">
    <reaction evidence="4">
        <text>ATP + H2O = ADP + phosphate + H(+)</text>
        <dbReference type="Rhea" id="RHEA:13065"/>
        <dbReference type="ChEBI" id="CHEBI:15377"/>
        <dbReference type="ChEBI" id="CHEBI:15378"/>
        <dbReference type="ChEBI" id="CHEBI:30616"/>
        <dbReference type="ChEBI" id="CHEBI:43474"/>
        <dbReference type="ChEBI" id="CHEBI:456216"/>
        <dbReference type="EC" id="5.6.2.4"/>
    </reaction>
</comment>
<dbReference type="Gene3D" id="3.40.50.300">
    <property type="entry name" value="P-loop containing nucleotide triphosphate hydrolases"/>
    <property type="match status" value="1"/>
</dbReference>
<dbReference type="InterPro" id="IPR002789">
    <property type="entry name" value="HerA_central"/>
</dbReference>
<comment type="catalytic activity">
    <reaction evidence="2">
        <text>Couples ATP hydrolysis with the unwinding of duplex DNA by translocating in the 3'-5' direction.</text>
        <dbReference type="EC" id="5.6.2.4"/>
    </reaction>
</comment>
<dbReference type="PANTHER" id="PTHR42957:SF1">
    <property type="entry name" value="HELICASE MJ1565-RELATED"/>
    <property type="match status" value="1"/>
</dbReference>
<dbReference type="PANTHER" id="PTHR42957">
    <property type="entry name" value="HELICASE MJ1565-RELATED"/>
    <property type="match status" value="1"/>
</dbReference>
<name>A0ABT8MAV8_9EURY</name>
<sequence>MAGTEEGEAGGVHPRSGYRHPEARGRGSRMGGEAAGREDSGAMTDEGPDISANVHRLIAAPTGAGKSHFVGYLCEKLYEQKRPFIILDTKTQNHIGLIGLKGVKRLQIRPGVEYDFKRLVEFDHLLCVPTIRTRTEDLIEQYSQLIDAVYTAGKSTVLLVEEAHNYNKNSYAPSPILELVAREGRGRGISLWFVTQRIQDFPKLLWSQCYYTYLMKFLIPQDIRYVEQLIPDFTRINRELNRYDVLEFDHSTAEYRILPKETVQRKTKHYG</sequence>
<evidence type="ECO:0000256" key="4">
    <source>
        <dbReference type="ARBA" id="ARBA00048988"/>
    </source>
</evidence>
<dbReference type="InterPro" id="IPR008571">
    <property type="entry name" value="HerA-like"/>
</dbReference>
<dbReference type="EMBL" id="VCYH01000005">
    <property type="protein sequence ID" value="MDN7025075.1"/>
    <property type="molecule type" value="Genomic_DNA"/>
</dbReference>
<dbReference type="Pfam" id="PF01935">
    <property type="entry name" value="DUF87"/>
    <property type="match status" value="1"/>
</dbReference>
<dbReference type="InterPro" id="IPR027417">
    <property type="entry name" value="P-loop_NTPase"/>
</dbReference>
<accession>A0ABT8MAV8</accession>
<evidence type="ECO:0000256" key="5">
    <source>
        <dbReference type="SAM" id="MobiDB-lite"/>
    </source>
</evidence>
<reference evidence="7" key="1">
    <citation type="submission" date="2019-05" db="EMBL/GenBank/DDBJ databases">
        <title>Methanoculleus sp. FWC-SCC1, a methanogenic archaeon isolated from deep marine cold seep.</title>
        <authorList>
            <person name="Chen Y.-W."/>
            <person name="Chen S.-C."/>
            <person name="Teng N.-H."/>
            <person name="Lai M.-C."/>
        </authorList>
    </citation>
    <scope>NUCLEOTIDE SEQUENCE</scope>
    <source>
        <strain evidence="7">FWC-SCC1</strain>
    </source>
</reference>
<gene>
    <name evidence="7" type="ORF">FGU65_09275</name>
</gene>
<evidence type="ECO:0000256" key="2">
    <source>
        <dbReference type="ARBA" id="ARBA00034617"/>
    </source>
</evidence>
<proteinExistence type="inferred from homology"/>
<organism evidence="7 8">
    <name type="scientific">Methanoculleus frigidifontis</name>
    <dbReference type="NCBI Taxonomy" id="2584085"/>
    <lineage>
        <taxon>Archaea</taxon>
        <taxon>Methanobacteriati</taxon>
        <taxon>Methanobacteriota</taxon>
        <taxon>Stenosarchaea group</taxon>
        <taxon>Methanomicrobia</taxon>
        <taxon>Methanomicrobiales</taxon>
        <taxon>Methanomicrobiaceae</taxon>
        <taxon>Methanoculleus</taxon>
    </lineage>
</organism>
<protein>
    <submittedName>
        <fullName evidence="7">ATP-binding protein</fullName>
    </submittedName>
</protein>
<evidence type="ECO:0000256" key="1">
    <source>
        <dbReference type="ARBA" id="ARBA00007816"/>
    </source>
</evidence>
<comment type="catalytic activity">
    <reaction evidence="3">
        <text>ATP + H2O = ADP + phosphate + H(+)</text>
        <dbReference type="Rhea" id="RHEA:13065"/>
        <dbReference type="ChEBI" id="CHEBI:15377"/>
        <dbReference type="ChEBI" id="CHEBI:15378"/>
        <dbReference type="ChEBI" id="CHEBI:30616"/>
        <dbReference type="ChEBI" id="CHEBI:43474"/>
        <dbReference type="ChEBI" id="CHEBI:456216"/>
        <dbReference type="EC" id="5.6.2.3"/>
    </reaction>
</comment>
<dbReference type="Proteomes" id="UP001168338">
    <property type="component" value="Unassembled WGS sequence"/>
</dbReference>
<evidence type="ECO:0000259" key="6">
    <source>
        <dbReference type="Pfam" id="PF01935"/>
    </source>
</evidence>
<evidence type="ECO:0000313" key="7">
    <source>
        <dbReference type="EMBL" id="MDN7025075.1"/>
    </source>
</evidence>
<evidence type="ECO:0000256" key="3">
    <source>
        <dbReference type="ARBA" id="ARBA00048954"/>
    </source>
</evidence>